<keyword evidence="5" id="KW-0560">Oxidoreductase</keyword>
<comment type="cofactor">
    <cofactor evidence="1 8">
        <name>heme</name>
        <dbReference type="ChEBI" id="CHEBI:30413"/>
    </cofactor>
</comment>
<gene>
    <name evidence="9" type="ORF">DHEL01_v203492</name>
</gene>
<dbReference type="PRINTS" id="PR00465">
    <property type="entry name" value="EP450IV"/>
</dbReference>
<comment type="caution">
    <text evidence="9">The sequence shown here is derived from an EMBL/GenBank/DDBJ whole genome shotgun (WGS) entry which is preliminary data.</text>
</comment>
<dbReference type="Gene3D" id="1.10.630.10">
    <property type="entry name" value="Cytochrome P450"/>
    <property type="match status" value="1"/>
</dbReference>
<reference evidence="9" key="1">
    <citation type="submission" date="2017-09" db="EMBL/GenBank/DDBJ databases">
        <title>Polyketide synthases of a Diaporthe helianthi virulent isolate.</title>
        <authorList>
            <person name="Baroncelli R."/>
        </authorList>
    </citation>
    <scope>NUCLEOTIDE SEQUENCE [LARGE SCALE GENOMIC DNA]</scope>
    <source>
        <strain evidence="9">7/96</strain>
    </source>
</reference>
<evidence type="ECO:0000256" key="6">
    <source>
        <dbReference type="ARBA" id="ARBA00023004"/>
    </source>
</evidence>
<dbReference type="SUPFAM" id="SSF48264">
    <property type="entry name" value="Cytochrome P450"/>
    <property type="match status" value="1"/>
</dbReference>
<dbReference type="AlphaFoldDB" id="A0A2P5I6L0"/>
<dbReference type="GO" id="GO:0005506">
    <property type="term" value="F:iron ion binding"/>
    <property type="evidence" value="ECO:0007669"/>
    <property type="project" value="InterPro"/>
</dbReference>
<organism evidence="9 10">
    <name type="scientific">Diaporthe helianthi</name>
    <dbReference type="NCBI Taxonomy" id="158607"/>
    <lineage>
        <taxon>Eukaryota</taxon>
        <taxon>Fungi</taxon>
        <taxon>Dikarya</taxon>
        <taxon>Ascomycota</taxon>
        <taxon>Pezizomycotina</taxon>
        <taxon>Sordariomycetes</taxon>
        <taxon>Sordariomycetidae</taxon>
        <taxon>Diaporthales</taxon>
        <taxon>Diaporthaceae</taxon>
        <taxon>Diaporthe</taxon>
    </lineage>
</organism>
<keyword evidence="4 8" id="KW-0479">Metal-binding</keyword>
<dbReference type="PANTHER" id="PTHR46206:SF2">
    <property type="entry name" value="CYTOCHROME P450 MONOOXYGENASE AUSG-RELATED"/>
    <property type="match status" value="1"/>
</dbReference>
<dbReference type="GO" id="GO:0004497">
    <property type="term" value="F:monooxygenase activity"/>
    <property type="evidence" value="ECO:0007669"/>
    <property type="project" value="UniProtKB-KW"/>
</dbReference>
<name>A0A2P5I6L0_DIAHE</name>
<evidence type="ECO:0000256" key="5">
    <source>
        <dbReference type="ARBA" id="ARBA00023002"/>
    </source>
</evidence>
<sequence length="346" mass="40035">MAISDWHEIPVRDTLKDLVTRVSLRVFLGPELCRDSEWLRISRLYQTQSLKALRYLRLFPKILRPLVGRFSWECRQLRHVLAQTRELTDKVLQERKAARERGVEVDNDDALTWAEEIAEAKGIRSDAAAWQLALSTVALHTSSDLIGQAVLDLCEHPELVQPLREEIHDMMTREGRDGNNCDYSKTDIQSLRLMDSVLKESQRLKPVSIISMGRWITEDITLQDGTELPKDHAVAVSCHWMWDPDKYEEPAVFNGYRFYERQIENDRLAQLVSTSPEHLGFGHGRQACPGRYFAAHLAKVILCHVLHNYDLKKVEEYPSKPIMYGFETNVNPMARIMIRRRTQKSG</sequence>
<evidence type="ECO:0000256" key="1">
    <source>
        <dbReference type="ARBA" id="ARBA00001971"/>
    </source>
</evidence>
<comment type="similarity">
    <text evidence="2">Belongs to the cytochrome P450 family.</text>
</comment>
<keyword evidence="10" id="KW-1185">Reference proteome</keyword>
<dbReference type="InParanoid" id="A0A2P5I6L0"/>
<dbReference type="OrthoDB" id="1844152at2759"/>
<evidence type="ECO:0000256" key="4">
    <source>
        <dbReference type="ARBA" id="ARBA00022723"/>
    </source>
</evidence>
<dbReference type="InterPro" id="IPR036396">
    <property type="entry name" value="Cyt_P450_sf"/>
</dbReference>
<dbReference type="STRING" id="158607.A0A2P5I6L0"/>
<keyword evidence="3 8" id="KW-0349">Heme</keyword>
<accession>A0A2P5I6L0</accession>
<evidence type="ECO:0000256" key="3">
    <source>
        <dbReference type="ARBA" id="ARBA00022617"/>
    </source>
</evidence>
<dbReference type="Pfam" id="PF00067">
    <property type="entry name" value="p450"/>
    <property type="match status" value="1"/>
</dbReference>
<dbReference type="InterPro" id="IPR002403">
    <property type="entry name" value="Cyt_P450_E_grp-IV"/>
</dbReference>
<proteinExistence type="inferred from homology"/>
<dbReference type="PANTHER" id="PTHR46206">
    <property type="entry name" value="CYTOCHROME P450"/>
    <property type="match status" value="1"/>
</dbReference>
<keyword evidence="7" id="KW-0503">Monooxygenase</keyword>
<evidence type="ECO:0000256" key="2">
    <source>
        <dbReference type="ARBA" id="ARBA00010617"/>
    </source>
</evidence>
<dbReference type="CDD" id="cd11041">
    <property type="entry name" value="CYP503A1-like"/>
    <property type="match status" value="1"/>
</dbReference>
<dbReference type="GO" id="GO:0020037">
    <property type="term" value="F:heme binding"/>
    <property type="evidence" value="ECO:0007669"/>
    <property type="project" value="InterPro"/>
</dbReference>
<dbReference type="GO" id="GO:0016705">
    <property type="term" value="F:oxidoreductase activity, acting on paired donors, with incorporation or reduction of molecular oxygen"/>
    <property type="evidence" value="ECO:0007669"/>
    <property type="project" value="InterPro"/>
</dbReference>
<dbReference type="EMBL" id="MAVT02000212">
    <property type="protein sequence ID" value="POS78114.1"/>
    <property type="molecule type" value="Genomic_DNA"/>
</dbReference>
<evidence type="ECO:0000313" key="10">
    <source>
        <dbReference type="Proteomes" id="UP000094444"/>
    </source>
</evidence>
<dbReference type="InterPro" id="IPR001128">
    <property type="entry name" value="Cyt_P450"/>
</dbReference>
<evidence type="ECO:0000256" key="7">
    <source>
        <dbReference type="ARBA" id="ARBA00023033"/>
    </source>
</evidence>
<evidence type="ECO:0000313" key="9">
    <source>
        <dbReference type="EMBL" id="POS78114.1"/>
    </source>
</evidence>
<feature type="binding site" description="axial binding residue" evidence="8">
    <location>
        <position position="288"/>
    </location>
    <ligand>
        <name>heme</name>
        <dbReference type="ChEBI" id="CHEBI:30413"/>
    </ligand>
    <ligandPart>
        <name>Fe</name>
        <dbReference type="ChEBI" id="CHEBI:18248"/>
    </ligandPart>
</feature>
<dbReference type="Proteomes" id="UP000094444">
    <property type="component" value="Unassembled WGS sequence"/>
</dbReference>
<protein>
    <submittedName>
        <fullName evidence="9">Cytochrome P450</fullName>
    </submittedName>
</protein>
<evidence type="ECO:0000256" key="8">
    <source>
        <dbReference type="PIRSR" id="PIRSR602403-1"/>
    </source>
</evidence>
<keyword evidence="6 8" id="KW-0408">Iron</keyword>
<dbReference type="PRINTS" id="PR00385">
    <property type="entry name" value="P450"/>
</dbReference>